<feature type="transmembrane region" description="Helical" evidence="10">
    <location>
        <begin position="221"/>
        <end position="239"/>
    </location>
</feature>
<dbReference type="SFLD" id="SFLDF00027">
    <property type="entry name" value="p-type_atpase"/>
    <property type="match status" value="1"/>
</dbReference>
<feature type="transmembrane region" description="Helical" evidence="10">
    <location>
        <begin position="773"/>
        <end position="792"/>
    </location>
</feature>
<evidence type="ECO:0000256" key="3">
    <source>
        <dbReference type="ARBA" id="ARBA00022692"/>
    </source>
</evidence>
<dbReference type="InterPro" id="IPR036412">
    <property type="entry name" value="HAD-like_sf"/>
</dbReference>
<dbReference type="InterPro" id="IPR017969">
    <property type="entry name" value="Heavy-metal-associated_CS"/>
</dbReference>
<dbReference type="SFLD" id="SFLDS00003">
    <property type="entry name" value="Haloacid_Dehalogenase"/>
    <property type="match status" value="1"/>
</dbReference>
<keyword evidence="3 10" id="KW-0812">Transmembrane</keyword>
<dbReference type="SUPFAM" id="SSF81653">
    <property type="entry name" value="Calcium ATPase, transduction domain A"/>
    <property type="match status" value="1"/>
</dbReference>
<keyword evidence="6 10" id="KW-0067">ATP-binding</keyword>
<dbReference type="Gene3D" id="3.40.50.1000">
    <property type="entry name" value="HAD superfamily/HAD-like"/>
    <property type="match status" value="1"/>
</dbReference>
<evidence type="ECO:0000256" key="1">
    <source>
        <dbReference type="ARBA" id="ARBA00004127"/>
    </source>
</evidence>
<evidence type="ECO:0000256" key="10">
    <source>
        <dbReference type="RuleBase" id="RU362081"/>
    </source>
</evidence>
<dbReference type="CDD" id="cd02094">
    <property type="entry name" value="P-type_ATPase_Cu-like"/>
    <property type="match status" value="1"/>
</dbReference>
<dbReference type="InterPro" id="IPR018303">
    <property type="entry name" value="ATPase_P-typ_P_site"/>
</dbReference>
<protein>
    <submittedName>
        <fullName evidence="12">Heavy metal translocating P-type ATPase</fullName>
    </submittedName>
</protein>
<comment type="subcellular location">
    <subcellularLocation>
        <location evidence="10">Cell membrane</location>
    </subcellularLocation>
    <subcellularLocation>
        <location evidence="1">Endomembrane system</location>
        <topology evidence="1">Multi-pass membrane protein</topology>
    </subcellularLocation>
</comment>
<evidence type="ECO:0000313" key="13">
    <source>
        <dbReference type="Proteomes" id="UP001379945"/>
    </source>
</evidence>
<keyword evidence="7" id="KW-1278">Translocase</keyword>
<dbReference type="InterPro" id="IPR006121">
    <property type="entry name" value="HMA_dom"/>
</dbReference>
<evidence type="ECO:0000313" key="12">
    <source>
        <dbReference type="EMBL" id="MEK8045184.1"/>
    </source>
</evidence>
<dbReference type="Gene3D" id="2.70.150.10">
    <property type="entry name" value="Calcium-transporting ATPase, cytoplasmic transduction domain A"/>
    <property type="match status" value="1"/>
</dbReference>
<proteinExistence type="inferred from homology"/>
<keyword evidence="5 10" id="KW-0547">Nucleotide-binding</keyword>
<dbReference type="InterPro" id="IPR023214">
    <property type="entry name" value="HAD_sf"/>
</dbReference>
<name>A0ABU9C3F3_9BURK</name>
<dbReference type="PROSITE" id="PS00154">
    <property type="entry name" value="ATPASE_E1_E2"/>
    <property type="match status" value="1"/>
</dbReference>
<dbReference type="Pfam" id="PF00702">
    <property type="entry name" value="Hydrolase"/>
    <property type="match status" value="1"/>
</dbReference>
<evidence type="ECO:0000256" key="6">
    <source>
        <dbReference type="ARBA" id="ARBA00022840"/>
    </source>
</evidence>
<sequence>MILLPIGGMTCASCAGRVERALLKVPGVAQAQVNLAAETVRVDAADGLTLGTLMAAVDKAGYSVPQATTLLNVQGMTCASCSGRVERALRKVEGVVEASVNLATHLATVRHVVLTDLPSQLLAAVHKAGYDAQPANAQDLVGGEAATSSVWPPSEGAQVALAAALSAPLVLPMVGDLIGRHWMLPALWQCLLATVVLLAFGGRFFVAGFKAVRAGSANMDVLVAIGTGAAWGLSVALWAREPHGMPHLYFESAAVVVTLVRFGKWLEARAKRQTLAALQALQALRPADATLWRDGQESRVPVSSLSLNDLVRVKPGERLPVDGLVTEGRSHVDESLVTGESLPVVREPGNAVIGGSVNAEGLLTVQVTALGAESQIARIVRLVASAQGAKAPIQQQVDKVAAVFVPAVLVLALATLGGWWWHGAGLATALIHAVSVLVIACPCALGLATPATLMVASGLAARRGILVRDASALERLRDARVVAFDKTGTLTEGKPQLLHINAAEGLSTHAVLAWSAALQAGSEHPLARAVLNAATAAATAATTANPPTTPAAPLATQLQAVPGRGITGLIGGTAEHAGGWAALGSARWMDELAVDRSPLNEVAQAHAQQGLTVSWLAALPAPGTPGQPQLLGCLAFGDSPRANAAATVAALGKDGLRCVLISGDNPGAAGHLASLVGITEVHAEVRPDAKAALVEQLKVGLPPGSAVLMVGDGINDAPALAAADVGLAMAHADGGTDIAMHTAGMTLLRGDPWSVVEALSLARATGRKIRTNLFWAFAYNVVGLPLAAFGLLSPMVAGGAMALSSVCVVGNALWLKRWRPPTP</sequence>
<dbReference type="PROSITE" id="PS50846">
    <property type="entry name" value="HMA_2"/>
    <property type="match status" value="2"/>
</dbReference>
<evidence type="ECO:0000256" key="7">
    <source>
        <dbReference type="ARBA" id="ARBA00022967"/>
    </source>
</evidence>
<comment type="caution">
    <text evidence="12">The sequence shown here is derived from an EMBL/GenBank/DDBJ whole genome shotgun (WGS) entry which is preliminary data.</text>
</comment>
<feature type="transmembrane region" description="Helical" evidence="10">
    <location>
        <begin position="400"/>
        <end position="421"/>
    </location>
</feature>
<dbReference type="SUPFAM" id="SSF81665">
    <property type="entry name" value="Calcium ATPase, transmembrane domain M"/>
    <property type="match status" value="1"/>
</dbReference>
<feature type="transmembrane region" description="Helical" evidence="10">
    <location>
        <begin position="433"/>
        <end position="456"/>
    </location>
</feature>
<dbReference type="PROSITE" id="PS01047">
    <property type="entry name" value="HMA_1"/>
    <property type="match status" value="2"/>
</dbReference>
<feature type="domain" description="HMA" evidence="11">
    <location>
        <begin position="1"/>
        <end position="65"/>
    </location>
</feature>
<keyword evidence="10" id="KW-1003">Cell membrane</keyword>
<feature type="transmembrane region" description="Helical" evidence="10">
    <location>
        <begin position="186"/>
        <end position="209"/>
    </location>
</feature>
<dbReference type="NCBIfam" id="TIGR01494">
    <property type="entry name" value="ATPase_P-type"/>
    <property type="match status" value="2"/>
</dbReference>
<accession>A0ABU9C3F3</accession>
<dbReference type="SUPFAM" id="SSF56784">
    <property type="entry name" value="HAD-like"/>
    <property type="match status" value="1"/>
</dbReference>
<evidence type="ECO:0000256" key="8">
    <source>
        <dbReference type="ARBA" id="ARBA00022989"/>
    </source>
</evidence>
<organism evidence="12 13">
    <name type="scientific">Ideonella margarita</name>
    <dbReference type="NCBI Taxonomy" id="2984191"/>
    <lineage>
        <taxon>Bacteria</taxon>
        <taxon>Pseudomonadati</taxon>
        <taxon>Pseudomonadota</taxon>
        <taxon>Betaproteobacteria</taxon>
        <taxon>Burkholderiales</taxon>
        <taxon>Sphaerotilaceae</taxon>
        <taxon>Ideonella</taxon>
    </lineage>
</organism>
<evidence type="ECO:0000256" key="4">
    <source>
        <dbReference type="ARBA" id="ARBA00022723"/>
    </source>
</evidence>
<dbReference type="Pfam" id="PF00122">
    <property type="entry name" value="E1-E2_ATPase"/>
    <property type="match status" value="1"/>
</dbReference>
<feature type="domain" description="HMA" evidence="11">
    <location>
        <begin position="67"/>
        <end position="133"/>
    </location>
</feature>
<dbReference type="InterPro" id="IPR036163">
    <property type="entry name" value="HMA_dom_sf"/>
</dbReference>
<dbReference type="SFLD" id="SFLDG00002">
    <property type="entry name" value="C1.7:_P-type_atpase_like"/>
    <property type="match status" value="1"/>
</dbReference>
<reference evidence="12 13" key="1">
    <citation type="submission" date="2024-04" db="EMBL/GenBank/DDBJ databases">
        <title>Novel species of the genus Ideonella isolated from streams.</title>
        <authorList>
            <person name="Lu H."/>
        </authorList>
    </citation>
    <scope>NUCLEOTIDE SEQUENCE [LARGE SCALE GENOMIC DNA]</scope>
    <source>
        <strain evidence="12 13">LYT19W</strain>
    </source>
</reference>
<dbReference type="PANTHER" id="PTHR43520:SF8">
    <property type="entry name" value="P-TYPE CU(+) TRANSPORTER"/>
    <property type="match status" value="1"/>
</dbReference>
<keyword evidence="4 10" id="KW-0479">Metal-binding</keyword>
<dbReference type="CDD" id="cd00371">
    <property type="entry name" value="HMA"/>
    <property type="match status" value="2"/>
</dbReference>
<keyword evidence="8 10" id="KW-1133">Transmembrane helix</keyword>
<dbReference type="PRINTS" id="PR00941">
    <property type="entry name" value="CDATPASE"/>
</dbReference>
<feature type="transmembrane region" description="Helical" evidence="10">
    <location>
        <begin position="245"/>
        <end position="263"/>
    </location>
</feature>
<dbReference type="InterPro" id="IPR023299">
    <property type="entry name" value="ATPase_P-typ_cyto_dom_N"/>
</dbReference>
<evidence type="ECO:0000259" key="11">
    <source>
        <dbReference type="PROSITE" id="PS50846"/>
    </source>
</evidence>
<dbReference type="InterPro" id="IPR023298">
    <property type="entry name" value="ATPase_P-typ_TM_dom_sf"/>
</dbReference>
<dbReference type="InterPro" id="IPR044492">
    <property type="entry name" value="P_typ_ATPase_HD_dom"/>
</dbReference>
<dbReference type="NCBIfam" id="TIGR01525">
    <property type="entry name" value="ATPase-IB_hvy"/>
    <property type="match status" value="1"/>
</dbReference>
<dbReference type="InterPro" id="IPR027256">
    <property type="entry name" value="P-typ_ATPase_IB"/>
</dbReference>
<dbReference type="Pfam" id="PF00403">
    <property type="entry name" value="HMA"/>
    <property type="match status" value="2"/>
</dbReference>
<gene>
    <name evidence="12" type="ORF">AACH00_02345</name>
</gene>
<dbReference type="InterPro" id="IPR059000">
    <property type="entry name" value="ATPase_P-type_domA"/>
</dbReference>
<keyword evidence="13" id="KW-1185">Reference proteome</keyword>
<dbReference type="EMBL" id="JBBUTI010000001">
    <property type="protein sequence ID" value="MEK8045184.1"/>
    <property type="molecule type" value="Genomic_DNA"/>
</dbReference>
<dbReference type="RefSeq" id="WP_341397329.1">
    <property type="nucleotide sequence ID" value="NZ_JBBUTI010000001.1"/>
</dbReference>
<dbReference type="Proteomes" id="UP001379945">
    <property type="component" value="Unassembled WGS sequence"/>
</dbReference>
<dbReference type="PANTHER" id="PTHR43520">
    <property type="entry name" value="ATP7, ISOFORM B"/>
    <property type="match status" value="1"/>
</dbReference>
<evidence type="ECO:0000256" key="2">
    <source>
        <dbReference type="ARBA" id="ARBA00006024"/>
    </source>
</evidence>
<dbReference type="InterPro" id="IPR001757">
    <property type="entry name" value="P_typ_ATPase"/>
</dbReference>
<dbReference type="Gene3D" id="3.40.1110.10">
    <property type="entry name" value="Calcium-transporting ATPase, cytoplasmic domain N"/>
    <property type="match status" value="1"/>
</dbReference>
<dbReference type="PRINTS" id="PR00119">
    <property type="entry name" value="CATATPASE"/>
</dbReference>
<evidence type="ECO:0000256" key="9">
    <source>
        <dbReference type="ARBA" id="ARBA00023136"/>
    </source>
</evidence>
<dbReference type="InterPro" id="IPR008250">
    <property type="entry name" value="ATPase_P-typ_transduc_dom_A_sf"/>
</dbReference>
<feature type="transmembrane region" description="Helical" evidence="10">
    <location>
        <begin position="798"/>
        <end position="815"/>
    </location>
</feature>
<keyword evidence="9 10" id="KW-0472">Membrane</keyword>
<dbReference type="Gene3D" id="3.30.70.100">
    <property type="match status" value="2"/>
</dbReference>
<dbReference type="SUPFAM" id="SSF55008">
    <property type="entry name" value="HMA, heavy metal-associated domain"/>
    <property type="match status" value="2"/>
</dbReference>
<comment type="similarity">
    <text evidence="2 10">Belongs to the cation transport ATPase (P-type) (TC 3.A.3) family. Type IB subfamily.</text>
</comment>
<evidence type="ECO:0000256" key="5">
    <source>
        <dbReference type="ARBA" id="ARBA00022741"/>
    </source>
</evidence>